<reference evidence="2" key="1">
    <citation type="journal article" date="2016" name="Nature">
        <title>Genome evolution in the allotetraploid frog Xenopus laevis.</title>
        <authorList>
            <person name="Session A.M."/>
            <person name="Uno Y."/>
            <person name="Kwon T."/>
            <person name="Chapman J.A."/>
            <person name="Toyoda A."/>
            <person name="Takahashi S."/>
            <person name="Fukui A."/>
            <person name="Hikosaka A."/>
            <person name="Suzuki A."/>
            <person name="Kondo M."/>
            <person name="van Heeringen S.J."/>
            <person name="Quigley I."/>
            <person name="Heinz S."/>
            <person name="Ogino H."/>
            <person name="Ochi H."/>
            <person name="Hellsten U."/>
            <person name="Lyons J.B."/>
            <person name="Simakov O."/>
            <person name="Putnam N."/>
            <person name="Stites J."/>
            <person name="Kuroki Y."/>
            <person name="Tanaka T."/>
            <person name="Michiue T."/>
            <person name="Watanabe M."/>
            <person name="Bogdanovic O."/>
            <person name="Lister R."/>
            <person name="Georgiou G."/>
            <person name="Paranjpe S.S."/>
            <person name="van Kruijsbergen I."/>
            <person name="Shu S."/>
            <person name="Carlson J."/>
            <person name="Kinoshita T."/>
            <person name="Ohta Y."/>
            <person name="Mawaribuchi S."/>
            <person name="Jenkins J."/>
            <person name="Grimwood J."/>
            <person name="Schmutz J."/>
            <person name="Mitros T."/>
            <person name="Mozaffari S.V."/>
            <person name="Suzuki Y."/>
            <person name="Haramoto Y."/>
            <person name="Yamamoto T.S."/>
            <person name="Takagi C."/>
            <person name="Heald R."/>
            <person name="Miller K."/>
            <person name="Haudenschild C."/>
            <person name="Kitzman J."/>
            <person name="Nakayama T."/>
            <person name="Izutsu Y."/>
            <person name="Robert J."/>
            <person name="Fortriede J."/>
            <person name="Burns K."/>
            <person name="Lotay V."/>
            <person name="Karimi K."/>
            <person name="Yasuoka Y."/>
            <person name="Dichmann D.S."/>
            <person name="Flajnik M.F."/>
            <person name="Houston D.W."/>
            <person name="Shendure J."/>
            <person name="DuPasquier L."/>
            <person name="Vize P.D."/>
            <person name="Zorn A.M."/>
            <person name="Ito M."/>
            <person name="Marcotte E.M."/>
            <person name="Wallingford J.B."/>
            <person name="Ito Y."/>
            <person name="Asashima M."/>
            <person name="Ueno N."/>
            <person name="Matsuda Y."/>
            <person name="Veenstra G.J."/>
            <person name="Fujiyama A."/>
            <person name="Harland R.M."/>
            <person name="Taira M."/>
            <person name="Rokhsar D.S."/>
        </authorList>
    </citation>
    <scope>NUCLEOTIDE SEQUENCE [LARGE SCALE GENOMIC DNA]</scope>
    <source>
        <strain evidence="2">J</strain>
    </source>
</reference>
<dbReference type="EMBL" id="CM004467">
    <property type="protein sequence ID" value="OCT98705.1"/>
    <property type="molecule type" value="Genomic_DNA"/>
</dbReference>
<protein>
    <submittedName>
        <fullName evidence="1">Uncharacterized protein</fullName>
    </submittedName>
</protein>
<gene>
    <name evidence="1" type="ORF">XELAEV_18010936mg</name>
</gene>
<evidence type="ECO:0000313" key="1">
    <source>
        <dbReference type="EMBL" id="OCT98705.1"/>
    </source>
</evidence>
<dbReference type="Proteomes" id="UP000694892">
    <property type="component" value="Chromosome 1S"/>
</dbReference>
<dbReference type="AlphaFoldDB" id="A0A974I277"/>
<evidence type="ECO:0000313" key="2">
    <source>
        <dbReference type="Proteomes" id="UP000694892"/>
    </source>
</evidence>
<accession>A0A974I277</accession>
<proteinExistence type="predicted"/>
<organism evidence="1 2">
    <name type="scientific">Xenopus laevis</name>
    <name type="common">African clawed frog</name>
    <dbReference type="NCBI Taxonomy" id="8355"/>
    <lineage>
        <taxon>Eukaryota</taxon>
        <taxon>Metazoa</taxon>
        <taxon>Chordata</taxon>
        <taxon>Craniata</taxon>
        <taxon>Vertebrata</taxon>
        <taxon>Euteleostomi</taxon>
        <taxon>Amphibia</taxon>
        <taxon>Batrachia</taxon>
        <taxon>Anura</taxon>
        <taxon>Pipoidea</taxon>
        <taxon>Pipidae</taxon>
        <taxon>Xenopodinae</taxon>
        <taxon>Xenopus</taxon>
        <taxon>Xenopus</taxon>
    </lineage>
</organism>
<sequence length="75" mass="8699">MNKHSYTNADIYTGVCQLWSEPWKCATLLLVVVGYYAFTKKIFLKETVAIRTGISLYYPRLPRTLPFPLQPLIVF</sequence>
<name>A0A974I277_XENLA</name>